<proteinExistence type="predicted"/>
<dbReference type="AlphaFoldDB" id="A0A1W1D6B3"/>
<accession>A0A1W1D6B3</accession>
<name>A0A1W1D6B3_9ZZZZ</name>
<reference evidence="1" key="1">
    <citation type="submission" date="2016-10" db="EMBL/GenBank/DDBJ databases">
        <authorList>
            <person name="de Groot N.N."/>
        </authorList>
    </citation>
    <scope>NUCLEOTIDE SEQUENCE</scope>
</reference>
<dbReference type="PROSITE" id="PS51257">
    <property type="entry name" value="PROKAR_LIPOPROTEIN"/>
    <property type="match status" value="1"/>
</dbReference>
<organism evidence="1">
    <name type="scientific">hydrothermal vent metagenome</name>
    <dbReference type="NCBI Taxonomy" id="652676"/>
    <lineage>
        <taxon>unclassified sequences</taxon>
        <taxon>metagenomes</taxon>
        <taxon>ecological metagenomes</taxon>
    </lineage>
</organism>
<evidence type="ECO:0008006" key="2">
    <source>
        <dbReference type="Google" id="ProtNLM"/>
    </source>
</evidence>
<evidence type="ECO:0000313" key="1">
    <source>
        <dbReference type="EMBL" id="SFV76030.1"/>
    </source>
</evidence>
<sequence length="213" mass="24014">MNQKYFKSLIMIISTIIISGCVSNPMSNKPPSNDGIKKLDIQEIADADLYTKVDDDLGLYGINFYQTSDTSIVSIDNVIKSTNKKAKNFCGNKKRSPYLGDRVKPRTMVLAAEGDVGWFQDEYRIIFICADSAFTKDNQQLMTRFEEMTKTADESIKGELNSKFQKQQKRLDEAGAAFADGWNNGLQIQQYQTPRKTMTFCTTSVLTGQVTCY</sequence>
<gene>
    <name evidence="1" type="ORF">MNB_SUP05-10-208</name>
</gene>
<dbReference type="EMBL" id="FPHQ01000016">
    <property type="protein sequence ID" value="SFV76030.1"/>
    <property type="molecule type" value="Genomic_DNA"/>
</dbReference>
<protein>
    <recommendedName>
        <fullName evidence="2">Lipoprotein</fullName>
    </recommendedName>
</protein>